<dbReference type="GO" id="GO:0031966">
    <property type="term" value="C:mitochondrial membrane"/>
    <property type="evidence" value="ECO:0007669"/>
    <property type="project" value="UniProtKB-SubCell"/>
</dbReference>
<organism evidence="11 12">
    <name type="scientific">Rhizoctonia solani</name>
    <dbReference type="NCBI Taxonomy" id="456999"/>
    <lineage>
        <taxon>Eukaryota</taxon>
        <taxon>Fungi</taxon>
        <taxon>Dikarya</taxon>
        <taxon>Basidiomycota</taxon>
        <taxon>Agaricomycotina</taxon>
        <taxon>Agaricomycetes</taxon>
        <taxon>Cantharellales</taxon>
        <taxon>Ceratobasidiaceae</taxon>
        <taxon>Rhizoctonia</taxon>
    </lineage>
</organism>
<evidence type="ECO:0000313" key="11">
    <source>
        <dbReference type="EMBL" id="CUA71515.1"/>
    </source>
</evidence>
<evidence type="ECO:0000256" key="7">
    <source>
        <dbReference type="ARBA" id="ARBA00023128"/>
    </source>
</evidence>
<sequence>MASQTIGKIDSPKPPIVQIATPKKKPYPFWLGGVAASIAASITHPLDLTKVRLQASGDKRMIASIQKTVQTAGIRGLFDGISGTLFRQMTYSLCRFWAYDESKKIVHKGPGPMPGWKMALAGTMAGGIAGIVGNPGEILMVRMQGDFAKSPEKRLNYKHCFDGLFKMIRDEGVSSLARGMAPNVFRSILMNASQLASYDFFKIQLLQTGKFEDNINLHFTASFMAGTVATTVCSPADVLKSRIMNASGPGSTSTLAVIRTSIQNEGPMFMFKGWVPAWMRLQPTTILIFLTFEQLKRGVDWTRSRGIDVL</sequence>
<feature type="repeat" description="Solcar" evidence="9">
    <location>
        <begin position="213"/>
        <end position="298"/>
    </location>
</feature>
<keyword evidence="3 10" id="KW-0813">Transport</keyword>
<reference evidence="11 12" key="1">
    <citation type="submission" date="2015-07" db="EMBL/GenBank/DDBJ databases">
        <authorList>
            <person name="Noorani M."/>
        </authorList>
    </citation>
    <scope>NUCLEOTIDE SEQUENCE [LARGE SCALE GENOMIC DNA]</scope>
    <source>
        <strain evidence="11">BBA 69670</strain>
    </source>
</reference>
<dbReference type="InterPro" id="IPR023395">
    <property type="entry name" value="MCP_dom_sf"/>
</dbReference>
<proteinExistence type="inferred from homology"/>
<evidence type="ECO:0000256" key="2">
    <source>
        <dbReference type="ARBA" id="ARBA00006375"/>
    </source>
</evidence>
<keyword evidence="8 9" id="KW-0472">Membrane</keyword>
<keyword evidence="5" id="KW-0677">Repeat</keyword>
<dbReference type="PANTHER" id="PTHR45618">
    <property type="entry name" value="MITOCHONDRIAL DICARBOXYLATE CARRIER-RELATED"/>
    <property type="match status" value="1"/>
</dbReference>
<dbReference type="PRINTS" id="PR00784">
    <property type="entry name" value="MTUNCOUPLING"/>
</dbReference>
<name>A0A0K6FZ17_9AGAM</name>
<comment type="subcellular location">
    <subcellularLocation>
        <location evidence="1">Mitochondrion membrane</location>
        <topology evidence="1">Multi-pass membrane protein</topology>
    </subcellularLocation>
</comment>
<evidence type="ECO:0000256" key="9">
    <source>
        <dbReference type="PROSITE-ProRule" id="PRU00282"/>
    </source>
</evidence>
<keyword evidence="6" id="KW-1133">Transmembrane helix</keyword>
<evidence type="ECO:0000313" key="12">
    <source>
        <dbReference type="Proteomes" id="UP000044841"/>
    </source>
</evidence>
<feature type="repeat" description="Solcar" evidence="9">
    <location>
        <begin position="23"/>
        <end position="105"/>
    </location>
</feature>
<dbReference type="InterPro" id="IPR018108">
    <property type="entry name" value="MCP_transmembrane"/>
</dbReference>
<dbReference type="InterPro" id="IPR002067">
    <property type="entry name" value="MCP"/>
</dbReference>
<evidence type="ECO:0000256" key="10">
    <source>
        <dbReference type="RuleBase" id="RU000488"/>
    </source>
</evidence>
<evidence type="ECO:0000256" key="5">
    <source>
        <dbReference type="ARBA" id="ARBA00022737"/>
    </source>
</evidence>
<dbReference type="GO" id="GO:0055085">
    <property type="term" value="P:transmembrane transport"/>
    <property type="evidence" value="ECO:0007669"/>
    <property type="project" value="InterPro"/>
</dbReference>
<gene>
    <name evidence="11" type="ORF">RSOLAG22IIIB_09648</name>
</gene>
<dbReference type="PROSITE" id="PS50920">
    <property type="entry name" value="SOLCAR"/>
    <property type="match status" value="3"/>
</dbReference>
<dbReference type="EMBL" id="CYGV01001244">
    <property type="protein sequence ID" value="CUA71515.1"/>
    <property type="molecule type" value="Genomic_DNA"/>
</dbReference>
<protein>
    <submittedName>
        <fullName evidence="11">Mitochondrial dicarboxylate transporter</fullName>
    </submittedName>
</protein>
<evidence type="ECO:0000256" key="3">
    <source>
        <dbReference type="ARBA" id="ARBA00022448"/>
    </source>
</evidence>
<evidence type="ECO:0000256" key="4">
    <source>
        <dbReference type="ARBA" id="ARBA00022692"/>
    </source>
</evidence>
<keyword evidence="7" id="KW-0496">Mitochondrion</keyword>
<evidence type="ECO:0000256" key="6">
    <source>
        <dbReference type="ARBA" id="ARBA00022989"/>
    </source>
</evidence>
<dbReference type="SUPFAM" id="SSF103506">
    <property type="entry name" value="Mitochondrial carrier"/>
    <property type="match status" value="1"/>
</dbReference>
<feature type="repeat" description="Solcar" evidence="9">
    <location>
        <begin position="113"/>
        <end position="204"/>
    </location>
</feature>
<keyword evidence="4 9" id="KW-0812">Transmembrane</keyword>
<dbReference type="Pfam" id="PF00153">
    <property type="entry name" value="Mito_carr"/>
    <property type="match status" value="3"/>
</dbReference>
<comment type="similarity">
    <text evidence="2 10">Belongs to the mitochondrial carrier (TC 2.A.29) family.</text>
</comment>
<dbReference type="Gene3D" id="1.50.40.10">
    <property type="entry name" value="Mitochondrial carrier domain"/>
    <property type="match status" value="1"/>
</dbReference>
<dbReference type="AlphaFoldDB" id="A0A0K6FZ17"/>
<dbReference type="Proteomes" id="UP000044841">
    <property type="component" value="Unassembled WGS sequence"/>
</dbReference>
<keyword evidence="12" id="KW-1185">Reference proteome</keyword>
<evidence type="ECO:0000256" key="1">
    <source>
        <dbReference type="ARBA" id="ARBA00004225"/>
    </source>
</evidence>
<accession>A0A0K6FZ17</accession>
<dbReference type="InterPro" id="IPR050391">
    <property type="entry name" value="Mito_Metabolite_Transporter"/>
</dbReference>
<evidence type="ECO:0000256" key="8">
    <source>
        <dbReference type="ARBA" id="ARBA00023136"/>
    </source>
</evidence>